<organism evidence="1">
    <name type="scientific">viral metagenome</name>
    <dbReference type="NCBI Taxonomy" id="1070528"/>
    <lineage>
        <taxon>unclassified sequences</taxon>
        <taxon>metagenomes</taxon>
        <taxon>organismal metagenomes</taxon>
    </lineage>
</organism>
<reference evidence="1" key="1">
    <citation type="journal article" date="2020" name="Nature">
        <title>Giant virus diversity and host interactions through global metagenomics.</title>
        <authorList>
            <person name="Schulz F."/>
            <person name="Roux S."/>
            <person name="Paez-Espino D."/>
            <person name="Jungbluth S."/>
            <person name="Walsh D.A."/>
            <person name="Denef V.J."/>
            <person name="McMahon K.D."/>
            <person name="Konstantinidis K.T."/>
            <person name="Eloe-Fadrosh E.A."/>
            <person name="Kyrpides N.C."/>
            <person name="Woyke T."/>
        </authorList>
    </citation>
    <scope>NUCLEOTIDE SEQUENCE</scope>
    <source>
        <strain evidence="1">GVMAG-M-3300010160-60</strain>
    </source>
</reference>
<dbReference type="AlphaFoldDB" id="A0A6C0BF82"/>
<sequence length="127" mass="15152">MSEYFLNELEFLFPEKYLIKEFMYKLCFRECLCCKKNLLEISPVNFLDRHYCSVECLKNTSTIKGLKCVICSKPFVEPRDNYGTFSRSKVVCSYDCKNVYIKMKSNKLLNTHWYCPCSKLSNCYYEL</sequence>
<accession>A0A6C0BF82</accession>
<evidence type="ECO:0000313" key="1">
    <source>
        <dbReference type="EMBL" id="QHS90249.1"/>
    </source>
</evidence>
<proteinExistence type="predicted"/>
<protein>
    <submittedName>
        <fullName evidence="1">Uncharacterized protein</fullName>
    </submittedName>
</protein>
<name>A0A6C0BF82_9ZZZZ</name>
<dbReference type="EMBL" id="MN739131">
    <property type="protein sequence ID" value="QHS90249.1"/>
    <property type="molecule type" value="Genomic_DNA"/>
</dbReference>